<feature type="transmembrane region" description="Helical" evidence="5">
    <location>
        <begin position="281"/>
        <end position="301"/>
    </location>
</feature>
<keyword evidence="5" id="KW-1133">Transmembrane helix</keyword>
<evidence type="ECO:0000256" key="4">
    <source>
        <dbReference type="PROSITE-ProRule" id="PRU00433"/>
    </source>
</evidence>
<evidence type="ECO:0000259" key="6">
    <source>
        <dbReference type="PROSITE" id="PS51007"/>
    </source>
</evidence>
<feature type="transmembrane region" description="Helical" evidence="5">
    <location>
        <begin position="82"/>
        <end position="101"/>
    </location>
</feature>
<proteinExistence type="predicted"/>
<comment type="caution">
    <text evidence="7">The sequence shown here is derived from an EMBL/GenBank/DDBJ whole genome shotgun (WGS) entry which is preliminary data.</text>
</comment>
<evidence type="ECO:0000313" key="7">
    <source>
        <dbReference type="EMBL" id="OSQ49091.1"/>
    </source>
</evidence>
<name>A0A1Y2LFP7_9PROT</name>
<evidence type="ECO:0000256" key="5">
    <source>
        <dbReference type="SAM" id="Phobius"/>
    </source>
</evidence>
<evidence type="ECO:0000313" key="8">
    <source>
        <dbReference type="Proteomes" id="UP000193396"/>
    </source>
</evidence>
<dbReference type="SUPFAM" id="SSF46626">
    <property type="entry name" value="Cytochrome c"/>
    <property type="match status" value="1"/>
</dbReference>
<dbReference type="InterPro" id="IPR036909">
    <property type="entry name" value="Cyt_c-like_dom_sf"/>
</dbReference>
<organism evidence="7 8">
    <name type="scientific">Thalassospira alkalitolerans</name>
    <dbReference type="NCBI Taxonomy" id="1293890"/>
    <lineage>
        <taxon>Bacteria</taxon>
        <taxon>Pseudomonadati</taxon>
        <taxon>Pseudomonadota</taxon>
        <taxon>Alphaproteobacteria</taxon>
        <taxon>Rhodospirillales</taxon>
        <taxon>Thalassospiraceae</taxon>
        <taxon>Thalassospira</taxon>
    </lineage>
</organism>
<dbReference type="GO" id="GO:0046872">
    <property type="term" value="F:metal ion binding"/>
    <property type="evidence" value="ECO:0007669"/>
    <property type="project" value="UniProtKB-KW"/>
</dbReference>
<reference evidence="7 8" key="1">
    <citation type="submission" date="2014-03" db="EMBL/GenBank/DDBJ databases">
        <title>The draft genome sequence of Thalassospira alkalitolerans JCM 18968.</title>
        <authorList>
            <person name="Lai Q."/>
            <person name="Shao Z."/>
        </authorList>
    </citation>
    <scope>NUCLEOTIDE SEQUENCE [LARGE SCALE GENOMIC DNA]</scope>
    <source>
        <strain evidence="7 8">JCM 18968</strain>
    </source>
</reference>
<accession>A0A1Y2LFP7</accession>
<keyword evidence="8" id="KW-1185">Reference proteome</keyword>
<dbReference type="AlphaFoldDB" id="A0A1Y2LFP7"/>
<evidence type="ECO:0000256" key="1">
    <source>
        <dbReference type="ARBA" id="ARBA00022617"/>
    </source>
</evidence>
<dbReference type="Proteomes" id="UP000193396">
    <property type="component" value="Unassembled WGS sequence"/>
</dbReference>
<gene>
    <name evidence="7" type="ORF">TALK_05670</name>
</gene>
<feature type="transmembrane region" description="Helical" evidence="5">
    <location>
        <begin position="175"/>
        <end position="195"/>
    </location>
</feature>
<dbReference type="GO" id="GO:0020037">
    <property type="term" value="F:heme binding"/>
    <property type="evidence" value="ECO:0007669"/>
    <property type="project" value="InterPro"/>
</dbReference>
<evidence type="ECO:0000256" key="2">
    <source>
        <dbReference type="ARBA" id="ARBA00022723"/>
    </source>
</evidence>
<feature type="transmembrane region" description="Helical" evidence="5">
    <location>
        <begin position="251"/>
        <end position="269"/>
    </location>
</feature>
<dbReference type="GO" id="GO:0009055">
    <property type="term" value="F:electron transfer activity"/>
    <property type="evidence" value="ECO:0007669"/>
    <property type="project" value="InterPro"/>
</dbReference>
<feature type="transmembrane region" description="Helical" evidence="5">
    <location>
        <begin position="150"/>
        <end position="169"/>
    </location>
</feature>
<dbReference type="EMBL" id="JFKB01000003">
    <property type="protein sequence ID" value="OSQ49091.1"/>
    <property type="molecule type" value="Genomic_DNA"/>
</dbReference>
<feature type="domain" description="Cytochrome c" evidence="6">
    <location>
        <begin position="286"/>
        <end position="396"/>
    </location>
</feature>
<dbReference type="InterPro" id="IPR009056">
    <property type="entry name" value="Cyt_c-like_dom"/>
</dbReference>
<keyword evidence="5" id="KW-0812">Transmembrane</keyword>
<dbReference type="OrthoDB" id="9787495at2"/>
<feature type="transmembrane region" description="Helical" evidence="5">
    <location>
        <begin position="12"/>
        <end position="34"/>
    </location>
</feature>
<dbReference type="PROSITE" id="PS51007">
    <property type="entry name" value="CYTC"/>
    <property type="match status" value="1"/>
</dbReference>
<keyword evidence="1 4" id="KW-0349">Heme</keyword>
<dbReference type="Pfam" id="PF06181">
    <property type="entry name" value="Urate_ox_N"/>
    <property type="match status" value="1"/>
</dbReference>
<dbReference type="InterPro" id="IPR010389">
    <property type="entry name" value="Urate_ox_N"/>
</dbReference>
<dbReference type="RefSeq" id="WP_085616768.1">
    <property type="nucleotide sequence ID" value="NZ_JFKB01000003.1"/>
</dbReference>
<protein>
    <submittedName>
        <fullName evidence="7">Cysteine desulfurase</fullName>
    </submittedName>
</protein>
<keyword evidence="2 4" id="KW-0479">Metal-binding</keyword>
<keyword evidence="5" id="KW-0472">Membrane</keyword>
<feature type="transmembrane region" description="Helical" evidence="5">
    <location>
        <begin position="121"/>
        <end position="138"/>
    </location>
</feature>
<sequence length="398" mass="44064">MDILFQDWINLILRWAHLITGIAWIGSSFYFVWLDLSLRKRPGMDEGVYGEAWMVHGGGFYHVNKWMVAPKSMPDDLHWFKYEAYFTWLTGFALLVTMYYWSAESYLIDPSVMALGKWDAILIGLASLFAGWVIYDLMCKSPIGQSTGKLAVGVFILAMVAAYGFTHVFSGRGAFIHVGAMLGTIMAANVFRIIIPNQKKVVASLMAGETPDPALGLQAKQRSTHNNYLTLPVLLMMISNHYSMLFSHDQSWLIVGLILIIGGLVRHFFNTRNAGGTGKAIAWQLPAAAIGMAILAMFASYDPNAAKMADQDVITANHAQAIIQTRCTACHSANPTDEGFDEAPMGVMFDDLAQIEANAQRILAQAIIGRAMPLGNMTEMTEDERAELGHWIRKGMPE</sequence>
<keyword evidence="3 4" id="KW-0408">Iron</keyword>
<dbReference type="STRING" id="1293890.TALK_05670"/>
<evidence type="ECO:0000256" key="3">
    <source>
        <dbReference type="ARBA" id="ARBA00023004"/>
    </source>
</evidence>